<protein>
    <submittedName>
        <fullName evidence="2">Uncharacterized protein</fullName>
    </submittedName>
</protein>
<evidence type="ECO:0000256" key="1">
    <source>
        <dbReference type="SAM" id="SignalP"/>
    </source>
</evidence>
<organism evidence="2 3">
    <name type="scientific">Apiospora rasikravindrae</name>
    <dbReference type="NCBI Taxonomy" id="990691"/>
    <lineage>
        <taxon>Eukaryota</taxon>
        <taxon>Fungi</taxon>
        <taxon>Dikarya</taxon>
        <taxon>Ascomycota</taxon>
        <taxon>Pezizomycotina</taxon>
        <taxon>Sordariomycetes</taxon>
        <taxon>Xylariomycetidae</taxon>
        <taxon>Amphisphaeriales</taxon>
        <taxon>Apiosporaceae</taxon>
        <taxon>Apiospora</taxon>
    </lineage>
</organism>
<keyword evidence="1" id="KW-0732">Signal</keyword>
<accession>A0ABR1T2H3</accession>
<evidence type="ECO:0000313" key="3">
    <source>
        <dbReference type="Proteomes" id="UP001444661"/>
    </source>
</evidence>
<dbReference type="Proteomes" id="UP001444661">
    <property type="component" value="Unassembled WGS sequence"/>
</dbReference>
<feature type="chain" id="PRO_5047442709" evidence="1">
    <location>
        <begin position="26"/>
        <end position="69"/>
    </location>
</feature>
<gene>
    <name evidence="2" type="ORF">PG993_008556</name>
</gene>
<sequence length="69" mass="7270">MFSIRIVAAAFFLVALAALAPGVSAAPAAPVPIVEDRGADSVHQGKPSKLKPWPNKLWCLVNGPQPYCD</sequence>
<proteinExistence type="predicted"/>
<dbReference type="EMBL" id="JAQQWK010000006">
    <property type="protein sequence ID" value="KAK8040145.1"/>
    <property type="molecule type" value="Genomic_DNA"/>
</dbReference>
<feature type="signal peptide" evidence="1">
    <location>
        <begin position="1"/>
        <end position="25"/>
    </location>
</feature>
<comment type="caution">
    <text evidence="2">The sequence shown here is derived from an EMBL/GenBank/DDBJ whole genome shotgun (WGS) entry which is preliminary data.</text>
</comment>
<evidence type="ECO:0000313" key="2">
    <source>
        <dbReference type="EMBL" id="KAK8040145.1"/>
    </source>
</evidence>
<reference evidence="2 3" key="1">
    <citation type="submission" date="2023-01" db="EMBL/GenBank/DDBJ databases">
        <title>Analysis of 21 Apiospora genomes using comparative genomics revels a genus with tremendous synthesis potential of carbohydrate active enzymes and secondary metabolites.</title>
        <authorList>
            <person name="Sorensen T."/>
        </authorList>
    </citation>
    <scope>NUCLEOTIDE SEQUENCE [LARGE SCALE GENOMIC DNA]</scope>
    <source>
        <strain evidence="2 3">CBS 33761</strain>
    </source>
</reference>
<name>A0ABR1T2H3_9PEZI</name>
<keyword evidence="3" id="KW-1185">Reference proteome</keyword>